<comment type="caution">
    <text evidence="2">The sequence shown here is derived from an EMBL/GenBank/DDBJ whole genome shotgun (WGS) entry which is preliminary data.</text>
</comment>
<dbReference type="Proteomes" id="UP000279236">
    <property type="component" value="Unassembled WGS sequence"/>
</dbReference>
<dbReference type="AlphaFoldDB" id="A0A427XH39"/>
<dbReference type="RefSeq" id="XP_028473362.1">
    <property type="nucleotide sequence ID" value="XM_028618406.1"/>
</dbReference>
<dbReference type="GeneID" id="39587219"/>
<evidence type="ECO:0000256" key="1">
    <source>
        <dbReference type="SAM" id="MobiDB-lite"/>
    </source>
</evidence>
<reference evidence="2 3" key="1">
    <citation type="submission" date="2018-11" db="EMBL/GenBank/DDBJ databases">
        <title>Genome sequence of Apiotrichum porosum DSM 27194.</title>
        <authorList>
            <person name="Aliyu H."/>
            <person name="Gorte O."/>
            <person name="Ochsenreither K."/>
        </authorList>
    </citation>
    <scope>NUCLEOTIDE SEQUENCE [LARGE SCALE GENOMIC DNA]</scope>
    <source>
        <strain evidence="2 3">DSM 27194</strain>
    </source>
</reference>
<name>A0A427XH39_9TREE</name>
<evidence type="ECO:0000313" key="2">
    <source>
        <dbReference type="EMBL" id="RSH78215.1"/>
    </source>
</evidence>
<feature type="compositionally biased region" description="Basic and acidic residues" evidence="1">
    <location>
        <begin position="149"/>
        <end position="169"/>
    </location>
</feature>
<gene>
    <name evidence="2" type="ORF">EHS24_002676</name>
</gene>
<accession>A0A427XH39</accession>
<sequence>MQNELLPRIIVEREADWIRVQGNSDAALQSALEARLSALPGGSKGDAARRVRPALEERLKALQARMWEMAKPNLRVNGFNYEDFVETTEPFDEHLDRDIWSVNTERVNWETKVVERRRVKAGEVANLLDDLELRRDAATWAPSAEDLEQEKSTARPIRPEDVPPPPRHAEVLETWGKTVANFSNLATIAPEQLARAERVQAVQEEIARLP</sequence>
<proteinExistence type="predicted"/>
<keyword evidence="3" id="KW-1185">Reference proteome</keyword>
<protein>
    <submittedName>
        <fullName evidence="2">Uncharacterized protein</fullName>
    </submittedName>
</protein>
<dbReference type="EMBL" id="RSCE01000013">
    <property type="protein sequence ID" value="RSH78215.1"/>
    <property type="molecule type" value="Genomic_DNA"/>
</dbReference>
<feature type="region of interest" description="Disordered" evidence="1">
    <location>
        <begin position="143"/>
        <end position="169"/>
    </location>
</feature>
<dbReference type="OrthoDB" id="2135762at2759"/>
<evidence type="ECO:0000313" key="3">
    <source>
        <dbReference type="Proteomes" id="UP000279236"/>
    </source>
</evidence>
<organism evidence="2 3">
    <name type="scientific">Apiotrichum porosum</name>
    <dbReference type="NCBI Taxonomy" id="105984"/>
    <lineage>
        <taxon>Eukaryota</taxon>
        <taxon>Fungi</taxon>
        <taxon>Dikarya</taxon>
        <taxon>Basidiomycota</taxon>
        <taxon>Agaricomycotina</taxon>
        <taxon>Tremellomycetes</taxon>
        <taxon>Trichosporonales</taxon>
        <taxon>Trichosporonaceae</taxon>
        <taxon>Apiotrichum</taxon>
    </lineage>
</organism>